<evidence type="ECO:0000313" key="14">
    <source>
        <dbReference type="Proteomes" id="UP001221142"/>
    </source>
</evidence>
<evidence type="ECO:0000256" key="9">
    <source>
        <dbReference type="ARBA" id="ARBA00023010"/>
    </source>
</evidence>
<keyword evidence="10 12" id="KW-0496">Mitochondrion</keyword>
<comment type="subunit">
    <text evidence="12">Component of the PAM complex.</text>
</comment>
<dbReference type="EMBL" id="JARKIF010000008">
    <property type="protein sequence ID" value="KAJ7633077.1"/>
    <property type="molecule type" value="Genomic_DNA"/>
</dbReference>
<evidence type="ECO:0000256" key="3">
    <source>
        <dbReference type="ARBA" id="ARBA00022448"/>
    </source>
</evidence>
<comment type="subcellular location">
    <subcellularLocation>
        <location evidence="1 12">Mitochondrion inner membrane</location>
        <topology evidence="1 12">Multi-pass membrane protein</topology>
    </subcellularLocation>
</comment>
<dbReference type="GO" id="GO:0030150">
    <property type="term" value="P:protein import into mitochondrial matrix"/>
    <property type="evidence" value="ECO:0007669"/>
    <property type="project" value="UniProtKB-UniRule"/>
</dbReference>
<evidence type="ECO:0000256" key="8">
    <source>
        <dbReference type="ARBA" id="ARBA00022989"/>
    </source>
</evidence>
<dbReference type="GO" id="GO:0001405">
    <property type="term" value="C:PAM complex, Tim23 associated import motor"/>
    <property type="evidence" value="ECO:0007669"/>
    <property type="project" value="UniProtKB-UniRule"/>
</dbReference>
<dbReference type="InterPro" id="IPR013875">
    <property type="entry name" value="Pam17"/>
</dbReference>
<evidence type="ECO:0000256" key="6">
    <source>
        <dbReference type="ARBA" id="ARBA00022927"/>
    </source>
</evidence>
<keyword evidence="14" id="KW-1185">Reference proteome</keyword>
<accession>A0AAD7BXK6</accession>
<evidence type="ECO:0000256" key="5">
    <source>
        <dbReference type="ARBA" id="ARBA00022792"/>
    </source>
</evidence>
<dbReference type="Proteomes" id="UP001221142">
    <property type="component" value="Unassembled WGS sequence"/>
</dbReference>
<keyword evidence="5 12" id="KW-0999">Mitochondrion inner membrane</keyword>
<proteinExistence type="inferred from homology"/>
<feature type="transmembrane region" description="Helical" evidence="12">
    <location>
        <begin position="121"/>
        <end position="145"/>
    </location>
</feature>
<evidence type="ECO:0000256" key="7">
    <source>
        <dbReference type="ARBA" id="ARBA00022946"/>
    </source>
</evidence>
<evidence type="ECO:0000256" key="2">
    <source>
        <dbReference type="ARBA" id="ARBA00006837"/>
    </source>
</evidence>
<comment type="function">
    <text evidence="12">Component of the PAM complex, a complex required for the translocation of transit peptide-containing proteins from the inner membrane into the mitochondrial matrix in an ATP-dependent manner.</text>
</comment>
<organism evidence="13 14">
    <name type="scientific">Roridomyces roridus</name>
    <dbReference type="NCBI Taxonomy" id="1738132"/>
    <lineage>
        <taxon>Eukaryota</taxon>
        <taxon>Fungi</taxon>
        <taxon>Dikarya</taxon>
        <taxon>Basidiomycota</taxon>
        <taxon>Agaricomycotina</taxon>
        <taxon>Agaricomycetes</taxon>
        <taxon>Agaricomycetidae</taxon>
        <taxon>Agaricales</taxon>
        <taxon>Marasmiineae</taxon>
        <taxon>Mycenaceae</taxon>
        <taxon>Roridomyces</taxon>
    </lineage>
</organism>
<reference evidence="13" key="1">
    <citation type="submission" date="2023-03" db="EMBL/GenBank/DDBJ databases">
        <title>Massive genome expansion in bonnet fungi (Mycena s.s.) driven by repeated elements and novel gene families across ecological guilds.</title>
        <authorList>
            <consortium name="Lawrence Berkeley National Laboratory"/>
            <person name="Harder C.B."/>
            <person name="Miyauchi S."/>
            <person name="Viragh M."/>
            <person name="Kuo A."/>
            <person name="Thoen E."/>
            <person name="Andreopoulos B."/>
            <person name="Lu D."/>
            <person name="Skrede I."/>
            <person name="Drula E."/>
            <person name="Henrissat B."/>
            <person name="Morin E."/>
            <person name="Kohler A."/>
            <person name="Barry K."/>
            <person name="LaButti K."/>
            <person name="Morin E."/>
            <person name="Salamov A."/>
            <person name="Lipzen A."/>
            <person name="Mereny Z."/>
            <person name="Hegedus B."/>
            <person name="Baldrian P."/>
            <person name="Stursova M."/>
            <person name="Weitz H."/>
            <person name="Taylor A."/>
            <person name="Grigoriev I.V."/>
            <person name="Nagy L.G."/>
            <person name="Martin F."/>
            <person name="Kauserud H."/>
        </authorList>
    </citation>
    <scope>NUCLEOTIDE SEQUENCE</scope>
    <source>
        <strain evidence="13">9284</strain>
    </source>
</reference>
<protein>
    <recommendedName>
        <fullName evidence="12">Presequence translocated-associated motor subunit PAM17</fullName>
    </recommendedName>
</protein>
<evidence type="ECO:0000256" key="11">
    <source>
        <dbReference type="ARBA" id="ARBA00023136"/>
    </source>
</evidence>
<dbReference type="PANTHER" id="PTHR28021:SF1">
    <property type="entry name" value="PRESEQUENCE TRANSLOCATED-ASSOCIATED MOTOR SUBUNIT PAM17, MITOCHONDRIAL"/>
    <property type="match status" value="1"/>
</dbReference>
<name>A0AAD7BXK6_9AGAR</name>
<dbReference type="AlphaFoldDB" id="A0AAD7BXK6"/>
<evidence type="ECO:0000256" key="10">
    <source>
        <dbReference type="ARBA" id="ARBA00023128"/>
    </source>
</evidence>
<keyword evidence="4 12" id="KW-0812">Transmembrane</keyword>
<keyword evidence="11 12" id="KW-0472">Membrane</keyword>
<comment type="similarity">
    <text evidence="2 12">Belongs to the PAM17 family.</text>
</comment>
<keyword evidence="6 12" id="KW-0653">Protein transport</keyword>
<keyword evidence="7" id="KW-0809">Transit peptide</keyword>
<keyword evidence="8 12" id="KW-1133">Transmembrane helix</keyword>
<evidence type="ECO:0000256" key="4">
    <source>
        <dbReference type="ARBA" id="ARBA00022692"/>
    </source>
</evidence>
<gene>
    <name evidence="13" type="ORF">FB45DRAFT_832525</name>
</gene>
<comment type="caution">
    <text evidence="13">The sequence shown here is derived from an EMBL/GenBank/DDBJ whole genome shotgun (WGS) entry which is preliminary data.</text>
</comment>
<dbReference type="PANTHER" id="PTHR28021">
    <property type="entry name" value="PRESEQUENCE TRANSLOCATED-ASSOCIATED MOTOR SUBUNIT PAM17, MITOCHONDRIAL"/>
    <property type="match status" value="1"/>
</dbReference>
<evidence type="ECO:0000256" key="12">
    <source>
        <dbReference type="RuleBase" id="RU367146"/>
    </source>
</evidence>
<dbReference type="Pfam" id="PF08566">
    <property type="entry name" value="Pam17"/>
    <property type="match status" value="1"/>
</dbReference>
<evidence type="ECO:0000313" key="13">
    <source>
        <dbReference type="EMBL" id="KAJ7633077.1"/>
    </source>
</evidence>
<evidence type="ECO:0000256" key="1">
    <source>
        <dbReference type="ARBA" id="ARBA00004448"/>
    </source>
</evidence>
<keyword evidence="9 12" id="KW-0811">Translocation</keyword>
<feature type="transmembrane region" description="Helical" evidence="12">
    <location>
        <begin position="82"/>
        <end position="101"/>
    </location>
</feature>
<sequence length="217" mass="24298">MQQAWTPLRHGCRALPRLSLNNNKSAGSSLFFRLKSTTPKSKPTTTPKEKTTIPSEPQVASVVADELKWAEYLKIRRRRRQLQTAFTIPCAAVGFFGGVAYFGSLQTDPTKPIMGIDPMMFYAGCCLLCMGGGFVVGPSIGSAIWRLVNRNLISKIDARDREFYTHIARNRVDASLQSATNPIPDYYGEKIGSLKGYRQWLRDQSKYRKKASLTVDV</sequence>
<keyword evidence="3 12" id="KW-0813">Transport</keyword>